<proteinExistence type="predicted"/>
<reference evidence="1" key="1">
    <citation type="submission" date="2021-06" db="EMBL/GenBank/DDBJ databases">
        <authorList>
            <person name="Kallberg Y."/>
            <person name="Tangrot J."/>
            <person name="Rosling A."/>
        </authorList>
    </citation>
    <scope>NUCLEOTIDE SEQUENCE</scope>
    <source>
        <strain evidence="1">87-6 pot B 2015</strain>
    </source>
</reference>
<accession>A0A9N9B2H7</accession>
<comment type="caution">
    <text evidence="1">The sequence shown here is derived from an EMBL/GenBank/DDBJ whole genome shotgun (WGS) entry which is preliminary data.</text>
</comment>
<organism evidence="1 2">
    <name type="scientific">Funneliformis mosseae</name>
    <name type="common">Endomycorrhizal fungus</name>
    <name type="synonym">Glomus mosseae</name>
    <dbReference type="NCBI Taxonomy" id="27381"/>
    <lineage>
        <taxon>Eukaryota</taxon>
        <taxon>Fungi</taxon>
        <taxon>Fungi incertae sedis</taxon>
        <taxon>Mucoromycota</taxon>
        <taxon>Glomeromycotina</taxon>
        <taxon>Glomeromycetes</taxon>
        <taxon>Glomerales</taxon>
        <taxon>Glomeraceae</taxon>
        <taxon>Funneliformis</taxon>
    </lineage>
</organism>
<dbReference type="Proteomes" id="UP000789375">
    <property type="component" value="Unassembled WGS sequence"/>
</dbReference>
<dbReference type="AlphaFoldDB" id="A0A9N9B2H7"/>
<name>A0A9N9B2H7_FUNMO</name>
<protein>
    <submittedName>
        <fullName evidence="1">9764_t:CDS:1</fullName>
    </submittedName>
</protein>
<evidence type="ECO:0000313" key="1">
    <source>
        <dbReference type="EMBL" id="CAG8553329.1"/>
    </source>
</evidence>
<sequence>MPIPILLISTNVLPTPPIYRKLTAYLMPKEQQTLENIIRGTYLSSQLRVIALASIKRYAAWNGKRAWNRAKVSGK</sequence>
<evidence type="ECO:0000313" key="2">
    <source>
        <dbReference type="Proteomes" id="UP000789375"/>
    </source>
</evidence>
<dbReference type="EMBL" id="CAJVPP010001401">
    <property type="protein sequence ID" value="CAG8553329.1"/>
    <property type="molecule type" value="Genomic_DNA"/>
</dbReference>
<gene>
    <name evidence="1" type="ORF">FMOSSE_LOCUS6582</name>
</gene>
<keyword evidence="2" id="KW-1185">Reference proteome</keyword>